<keyword evidence="2" id="KW-0560">Oxidoreductase</keyword>
<dbReference type="GO" id="GO:0004497">
    <property type="term" value="F:monooxygenase activity"/>
    <property type="evidence" value="ECO:0007669"/>
    <property type="project" value="UniProtKB-KW"/>
</dbReference>
<accession>A0A543PC25</accession>
<dbReference type="Pfam" id="PF03992">
    <property type="entry name" value="ABM"/>
    <property type="match status" value="1"/>
</dbReference>
<comment type="caution">
    <text evidence="2">The sequence shown here is derived from an EMBL/GenBank/DDBJ whole genome shotgun (WGS) entry which is preliminary data.</text>
</comment>
<evidence type="ECO:0000259" key="1">
    <source>
        <dbReference type="PROSITE" id="PS51725"/>
    </source>
</evidence>
<dbReference type="PROSITE" id="PS51725">
    <property type="entry name" value="ABM"/>
    <property type="match status" value="1"/>
</dbReference>
<keyword evidence="3" id="KW-1185">Reference proteome</keyword>
<evidence type="ECO:0000313" key="3">
    <source>
        <dbReference type="Proteomes" id="UP000319865"/>
    </source>
</evidence>
<dbReference type="EMBL" id="VFQE01000001">
    <property type="protein sequence ID" value="TQN41621.1"/>
    <property type="molecule type" value="Genomic_DNA"/>
</dbReference>
<feature type="domain" description="ABM" evidence="1">
    <location>
        <begin position="15"/>
        <end position="104"/>
    </location>
</feature>
<dbReference type="InterPro" id="IPR011008">
    <property type="entry name" value="Dimeric_a/b-barrel"/>
</dbReference>
<organism evidence="2 3">
    <name type="scientific">Blastococcus colisei</name>
    <dbReference type="NCBI Taxonomy" id="1564162"/>
    <lineage>
        <taxon>Bacteria</taxon>
        <taxon>Bacillati</taxon>
        <taxon>Actinomycetota</taxon>
        <taxon>Actinomycetes</taxon>
        <taxon>Geodermatophilales</taxon>
        <taxon>Geodermatophilaceae</taxon>
        <taxon>Blastococcus</taxon>
    </lineage>
</organism>
<proteinExistence type="predicted"/>
<dbReference type="AlphaFoldDB" id="A0A543PC25"/>
<sequence length="117" mass="13395">MISFPHAVRSLRRVILEHAPLTVRPGEQEAFETAFARARYLIAGVPGFRRLSLSRCLERDTGYLLLVEWERLEDHTEGFRGSPVYQDWRALLHSFCAPFPIVEHYATVLTAEPEEGA</sequence>
<dbReference type="Proteomes" id="UP000319865">
    <property type="component" value="Unassembled WGS sequence"/>
</dbReference>
<gene>
    <name evidence="2" type="ORF">FHU33_0994</name>
</gene>
<reference evidence="2 3" key="1">
    <citation type="submission" date="2019-06" db="EMBL/GenBank/DDBJ databases">
        <title>Sequencing the genomes of 1000 actinobacteria strains.</title>
        <authorList>
            <person name="Klenk H.-P."/>
        </authorList>
    </citation>
    <scope>NUCLEOTIDE SEQUENCE [LARGE SCALE GENOMIC DNA]</scope>
    <source>
        <strain evidence="2 3">DSM 46837</strain>
    </source>
</reference>
<keyword evidence="2" id="KW-0503">Monooxygenase</keyword>
<dbReference type="InterPro" id="IPR007138">
    <property type="entry name" value="ABM_dom"/>
</dbReference>
<dbReference type="Gene3D" id="3.30.70.100">
    <property type="match status" value="1"/>
</dbReference>
<protein>
    <submittedName>
        <fullName evidence="2">Heme-degrading monooxygenase HmoA</fullName>
    </submittedName>
</protein>
<name>A0A543PC25_9ACTN</name>
<evidence type="ECO:0000313" key="2">
    <source>
        <dbReference type="EMBL" id="TQN41621.1"/>
    </source>
</evidence>
<dbReference type="SUPFAM" id="SSF54909">
    <property type="entry name" value="Dimeric alpha+beta barrel"/>
    <property type="match status" value="1"/>
</dbReference>